<sequence>MTSTASGGSLAGLTASELAAKLQAGEVTSVEVTQAHLDRIAAVDPEVHAFLHVDADGALAAARRVDEDRAAGNVTSLLAGVPLALKDVLTTTDMPTTCGSKMLAGWVPPYDSTVTRRLREAGVVILGKTNMDEFAMGSSTENSAYGPTRNPWDLERIPGGSGGGSAAALAAFEAPLAIGTDTGGSIRQPGAVTGTVGVKPTYGGVSRYGLVAFSSSLDQPGPCARTVLDAALLHEVIAGHDPLDSTSINQPVPQVVTAAEQGASGGLQGVRVGVVREFSGDGYQPGVQRAFDAAVKQLSALGAEVIEVSCPHFAYALPAYYLIAPSECSSNLARFDAMRYGLRVGDDGARSAEEVMSLTREAGFGPEVKRRIMLGTYALSSGYYDAYYGQAQKVRTLITRDFTAAFEQVDVLVSPTTPTTAFKIGERVDDPMAMYLADLCTIPSNLAGNAAMSVPCGLSDEDGLPVGLQIMAPAMADEWLYRVGAAYEAARNASQDGPLINRVPRLEVAR</sequence>
<feature type="active site" description="Charge relay system" evidence="8">
    <location>
        <position position="161"/>
    </location>
</feature>
<dbReference type="PANTHER" id="PTHR11895">
    <property type="entry name" value="TRANSAMIDASE"/>
    <property type="match status" value="1"/>
</dbReference>
<dbReference type="GO" id="GO:0006412">
    <property type="term" value="P:translation"/>
    <property type="evidence" value="ECO:0007669"/>
    <property type="project" value="UniProtKB-UniRule"/>
</dbReference>
<evidence type="ECO:0000313" key="10">
    <source>
        <dbReference type="EMBL" id="PKW19688.1"/>
    </source>
</evidence>
<keyword evidence="3 8" id="KW-0547">Nucleotide-binding</keyword>
<dbReference type="Pfam" id="PF01425">
    <property type="entry name" value="Amidase"/>
    <property type="match status" value="1"/>
</dbReference>
<dbReference type="InterPro" id="IPR004412">
    <property type="entry name" value="GatA"/>
</dbReference>
<dbReference type="STRING" id="994479.GCA_000194155_00280"/>
<dbReference type="OrthoDB" id="9811471at2"/>
<dbReference type="GO" id="GO:0016740">
    <property type="term" value="F:transferase activity"/>
    <property type="evidence" value="ECO:0007669"/>
    <property type="project" value="UniProtKB-KW"/>
</dbReference>
<feature type="active site" description="Acyl-ester intermediate" evidence="8">
    <location>
        <position position="185"/>
    </location>
</feature>
<dbReference type="GO" id="GO:0005524">
    <property type="term" value="F:ATP binding"/>
    <property type="evidence" value="ECO:0007669"/>
    <property type="project" value="UniProtKB-KW"/>
</dbReference>
<dbReference type="InterPro" id="IPR036928">
    <property type="entry name" value="AS_sf"/>
</dbReference>
<comment type="similarity">
    <text evidence="1 8">Belongs to the amidase family. GatA subfamily.</text>
</comment>
<dbReference type="Gene3D" id="3.90.1300.10">
    <property type="entry name" value="Amidase signature (AS) domain"/>
    <property type="match status" value="1"/>
</dbReference>
<dbReference type="InterPro" id="IPR020556">
    <property type="entry name" value="Amidase_CS"/>
</dbReference>
<dbReference type="Proteomes" id="UP000233786">
    <property type="component" value="Unassembled WGS sequence"/>
</dbReference>
<evidence type="ECO:0000256" key="7">
    <source>
        <dbReference type="ARBA" id="ARBA00047407"/>
    </source>
</evidence>
<proteinExistence type="inferred from homology"/>
<evidence type="ECO:0000256" key="6">
    <source>
        <dbReference type="ARBA" id="ARBA00025295"/>
    </source>
</evidence>
<dbReference type="GO" id="GO:0050567">
    <property type="term" value="F:glutaminyl-tRNA synthase (glutamine-hydrolyzing) activity"/>
    <property type="evidence" value="ECO:0007669"/>
    <property type="project" value="UniProtKB-UniRule"/>
</dbReference>
<reference evidence="10" key="1">
    <citation type="submission" date="2017-12" db="EMBL/GenBank/DDBJ databases">
        <title>Sequencing the genomes of 1000 Actinobacteria strains.</title>
        <authorList>
            <person name="Klenk H.-P."/>
        </authorList>
    </citation>
    <scope>NUCLEOTIDE SEQUENCE [LARGE SCALE GENOMIC DNA]</scope>
    <source>
        <strain evidence="10">DSM 44228</strain>
    </source>
</reference>
<dbReference type="RefSeq" id="WP_010305571.1">
    <property type="nucleotide sequence ID" value="NZ_CP061007.1"/>
</dbReference>
<dbReference type="PROSITE" id="PS00571">
    <property type="entry name" value="AMIDASES"/>
    <property type="match status" value="1"/>
</dbReference>
<comment type="function">
    <text evidence="6 8">Allows the formation of correctly charged Gln-tRNA(Gln) through the transamidation of misacylated Glu-tRNA(Gln) in organisms which lack glutaminyl-tRNA synthetase. The reaction takes place in the presence of glutamine and ATP through an activated gamma-phospho-Glu-tRNA(Gln).</text>
</comment>
<evidence type="ECO:0000259" key="9">
    <source>
        <dbReference type="Pfam" id="PF01425"/>
    </source>
</evidence>
<comment type="catalytic activity">
    <reaction evidence="7 8">
        <text>L-glutamyl-tRNA(Gln) + L-glutamine + ATP + H2O = L-glutaminyl-tRNA(Gln) + L-glutamate + ADP + phosphate + H(+)</text>
        <dbReference type="Rhea" id="RHEA:17521"/>
        <dbReference type="Rhea" id="RHEA-COMP:9681"/>
        <dbReference type="Rhea" id="RHEA-COMP:9684"/>
        <dbReference type="ChEBI" id="CHEBI:15377"/>
        <dbReference type="ChEBI" id="CHEBI:15378"/>
        <dbReference type="ChEBI" id="CHEBI:29985"/>
        <dbReference type="ChEBI" id="CHEBI:30616"/>
        <dbReference type="ChEBI" id="CHEBI:43474"/>
        <dbReference type="ChEBI" id="CHEBI:58359"/>
        <dbReference type="ChEBI" id="CHEBI:78520"/>
        <dbReference type="ChEBI" id="CHEBI:78521"/>
        <dbReference type="ChEBI" id="CHEBI:456216"/>
        <dbReference type="EC" id="6.3.5.7"/>
    </reaction>
</comment>
<evidence type="ECO:0000256" key="2">
    <source>
        <dbReference type="ARBA" id="ARBA00022598"/>
    </source>
</evidence>
<evidence type="ECO:0000256" key="4">
    <source>
        <dbReference type="ARBA" id="ARBA00022840"/>
    </source>
</evidence>
<dbReference type="PANTHER" id="PTHR11895:SF151">
    <property type="entry name" value="GLUTAMYL-TRNA(GLN) AMIDOTRANSFERASE SUBUNIT A"/>
    <property type="match status" value="1"/>
</dbReference>
<name>A0A2N3Y9U7_SACSN</name>
<evidence type="ECO:0000256" key="1">
    <source>
        <dbReference type="ARBA" id="ARBA00008069"/>
    </source>
</evidence>
<feature type="active site" description="Charge relay system" evidence="8">
    <location>
        <position position="86"/>
    </location>
</feature>
<organism evidence="10 11">
    <name type="scientific">Saccharopolyspora spinosa</name>
    <dbReference type="NCBI Taxonomy" id="60894"/>
    <lineage>
        <taxon>Bacteria</taxon>
        <taxon>Bacillati</taxon>
        <taxon>Actinomycetota</taxon>
        <taxon>Actinomycetes</taxon>
        <taxon>Pseudonocardiales</taxon>
        <taxon>Pseudonocardiaceae</taxon>
        <taxon>Saccharopolyspora</taxon>
    </lineage>
</organism>
<dbReference type="InterPro" id="IPR023631">
    <property type="entry name" value="Amidase_dom"/>
</dbReference>
<keyword evidence="2 8" id="KW-0436">Ligase</keyword>
<accession>A0A2N3Y9U7</accession>
<dbReference type="EMBL" id="PJNB01000001">
    <property type="protein sequence ID" value="PKW19688.1"/>
    <property type="molecule type" value="Genomic_DNA"/>
</dbReference>
<evidence type="ECO:0000256" key="8">
    <source>
        <dbReference type="HAMAP-Rule" id="MF_00120"/>
    </source>
</evidence>
<dbReference type="NCBIfam" id="TIGR00132">
    <property type="entry name" value="gatA"/>
    <property type="match status" value="1"/>
</dbReference>
<dbReference type="SUPFAM" id="SSF75304">
    <property type="entry name" value="Amidase signature (AS) enzymes"/>
    <property type="match status" value="1"/>
</dbReference>
<evidence type="ECO:0000256" key="3">
    <source>
        <dbReference type="ARBA" id="ARBA00022741"/>
    </source>
</evidence>
<dbReference type="EC" id="6.3.5.7" evidence="8"/>
<evidence type="ECO:0000313" key="11">
    <source>
        <dbReference type="Proteomes" id="UP000233786"/>
    </source>
</evidence>
<dbReference type="HAMAP" id="MF_00120">
    <property type="entry name" value="GatA"/>
    <property type="match status" value="1"/>
</dbReference>
<feature type="domain" description="Amidase" evidence="9">
    <location>
        <begin position="31"/>
        <end position="479"/>
    </location>
</feature>
<dbReference type="AlphaFoldDB" id="A0A2N3Y9U7"/>
<dbReference type="GO" id="GO:0030956">
    <property type="term" value="C:glutamyl-tRNA(Gln) amidotransferase complex"/>
    <property type="evidence" value="ECO:0007669"/>
    <property type="project" value="InterPro"/>
</dbReference>
<keyword evidence="11" id="KW-1185">Reference proteome</keyword>
<gene>
    <name evidence="8" type="primary">gatA</name>
    <name evidence="10" type="ORF">A8926_7874</name>
</gene>
<comment type="subunit">
    <text evidence="8">Heterotrimer of A, B and C subunits.</text>
</comment>
<dbReference type="InterPro" id="IPR000120">
    <property type="entry name" value="Amidase"/>
</dbReference>
<keyword evidence="4 8" id="KW-0067">ATP-binding</keyword>
<comment type="caution">
    <text evidence="10">The sequence shown here is derived from an EMBL/GenBank/DDBJ whole genome shotgun (WGS) entry which is preliminary data.</text>
</comment>
<evidence type="ECO:0000256" key="5">
    <source>
        <dbReference type="ARBA" id="ARBA00022917"/>
    </source>
</evidence>
<protein>
    <recommendedName>
        <fullName evidence="8">Glutamyl-tRNA(Gln) amidotransferase subunit A</fullName>
        <shortName evidence="8">Glu-ADT subunit A</shortName>
        <ecNumber evidence="8">6.3.5.7</ecNumber>
    </recommendedName>
</protein>
<keyword evidence="5 8" id="KW-0648">Protein biosynthesis</keyword>